<dbReference type="Pfam" id="PF00106">
    <property type="entry name" value="adh_short"/>
    <property type="match status" value="1"/>
</dbReference>
<dbReference type="AlphaFoldDB" id="A0A2T3AUH3"/>
<evidence type="ECO:0000313" key="5">
    <source>
        <dbReference type="Proteomes" id="UP000241818"/>
    </source>
</evidence>
<protein>
    <recommendedName>
        <fullName evidence="6">3-hydroxyacyl-CoA dehydrogenase</fullName>
    </recommendedName>
</protein>
<organism evidence="4 5">
    <name type="scientific">Amorphotheca resinae ATCC 22711</name>
    <dbReference type="NCBI Taxonomy" id="857342"/>
    <lineage>
        <taxon>Eukaryota</taxon>
        <taxon>Fungi</taxon>
        <taxon>Dikarya</taxon>
        <taxon>Ascomycota</taxon>
        <taxon>Pezizomycotina</taxon>
        <taxon>Leotiomycetes</taxon>
        <taxon>Helotiales</taxon>
        <taxon>Amorphothecaceae</taxon>
        <taxon>Amorphotheca</taxon>
    </lineage>
</organism>
<keyword evidence="2" id="KW-0521">NADP</keyword>
<accession>A0A2T3AUH3</accession>
<gene>
    <name evidence="4" type="ORF">M430DRAFT_125775</name>
</gene>
<dbReference type="OrthoDB" id="37659at2759"/>
<dbReference type="InterPro" id="IPR002347">
    <property type="entry name" value="SDR_fam"/>
</dbReference>
<dbReference type="InterPro" id="IPR020904">
    <property type="entry name" value="Sc_DH/Rdtase_CS"/>
</dbReference>
<dbReference type="GeneID" id="36570043"/>
<dbReference type="Gene3D" id="3.40.50.720">
    <property type="entry name" value="NAD(P)-binding Rossmann-like Domain"/>
    <property type="match status" value="1"/>
</dbReference>
<comment type="similarity">
    <text evidence="1">Belongs to the short-chain dehydrogenases/reductases (SDR) family.</text>
</comment>
<dbReference type="GO" id="GO:0016616">
    <property type="term" value="F:oxidoreductase activity, acting on the CH-OH group of donors, NAD or NADP as acceptor"/>
    <property type="evidence" value="ECO:0007669"/>
    <property type="project" value="TreeGrafter"/>
</dbReference>
<dbReference type="PANTHER" id="PTHR44229">
    <property type="entry name" value="15-HYDROXYPROSTAGLANDIN DEHYDROGENASE [NAD(+)]"/>
    <property type="match status" value="1"/>
</dbReference>
<sequence length="301" mass="32433">MAAIVLKEETLKSLCGKVVVISGSAKGIGASTVSQLHAAGAKVIHGDWDEEASKHDTQLSTSSTSGGETQFVKTDVTNYDSVMNLFDTAWKKYARVDIAICNAGIQESGNWFDPSLDLESIKTKPSTKTLDVNLVGTLYFSRIAAVYLHQNAKPHEDKSLVLLSSVAGFIETPGLFCYTSSKHGVLGLLRSLRPYIPKTHGIRVNAICPWMTDTGMVDGIREGWLQEGLPVNTPGDVGRIILEVGGDGKTNGKAVFVEGGRGWDIEEGIQRTEPQWLGEEVSKTLAKGQAVLGDGTDWKKV</sequence>
<reference evidence="4 5" key="1">
    <citation type="journal article" date="2018" name="New Phytol.">
        <title>Comparative genomics and transcriptomics depict ericoid mycorrhizal fungi as versatile saprotrophs and plant mutualists.</title>
        <authorList>
            <person name="Martino E."/>
            <person name="Morin E."/>
            <person name="Grelet G.A."/>
            <person name="Kuo A."/>
            <person name="Kohler A."/>
            <person name="Daghino S."/>
            <person name="Barry K.W."/>
            <person name="Cichocki N."/>
            <person name="Clum A."/>
            <person name="Dockter R.B."/>
            <person name="Hainaut M."/>
            <person name="Kuo R.C."/>
            <person name="LaButti K."/>
            <person name="Lindahl B.D."/>
            <person name="Lindquist E.A."/>
            <person name="Lipzen A."/>
            <person name="Khouja H.R."/>
            <person name="Magnuson J."/>
            <person name="Murat C."/>
            <person name="Ohm R.A."/>
            <person name="Singer S.W."/>
            <person name="Spatafora J.W."/>
            <person name="Wang M."/>
            <person name="Veneault-Fourrey C."/>
            <person name="Henrissat B."/>
            <person name="Grigoriev I.V."/>
            <person name="Martin F.M."/>
            <person name="Perotto S."/>
        </authorList>
    </citation>
    <scope>NUCLEOTIDE SEQUENCE [LARGE SCALE GENOMIC DNA]</scope>
    <source>
        <strain evidence="4 5">ATCC 22711</strain>
    </source>
</reference>
<dbReference type="STRING" id="857342.A0A2T3AUH3"/>
<keyword evidence="3" id="KW-0560">Oxidoreductase</keyword>
<evidence type="ECO:0000256" key="3">
    <source>
        <dbReference type="ARBA" id="ARBA00023002"/>
    </source>
</evidence>
<dbReference type="EMBL" id="KZ679015">
    <property type="protein sequence ID" value="PSS12316.1"/>
    <property type="molecule type" value="Genomic_DNA"/>
</dbReference>
<dbReference type="PROSITE" id="PS00061">
    <property type="entry name" value="ADH_SHORT"/>
    <property type="match status" value="1"/>
</dbReference>
<dbReference type="RefSeq" id="XP_024718314.1">
    <property type="nucleotide sequence ID" value="XM_024861962.1"/>
</dbReference>
<evidence type="ECO:0000256" key="1">
    <source>
        <dbReference type="ARBA" id="ARBA00006484"/>
    </source>
</evidence>
<name>A0A2T3AUH3_AMORE</name>
<evidence type="ECO:0000256" key="2">
    <source>
        <dbReference type="ARBA" id="ARBA00022857"/>
    </source>
</evidence>
<dbReference type="InterPro" id="IPR036291">
    <property type="entry name" value="NAD(P)-bd_dom_sf"/>
</dbReference>
<dbReference type="PANTHER" id="PTHR44229:SF4">
    <property type="entry name" value="15-HYDROXYPROSTAGLANDIN DEHYDROGENASE [NAD(+)]"/>
    <property type="match status" value="1"/>
</dbReference>
<dbReference type="SUPFAM" id="SSF51735">
    <property type="entry name" value="NAD(P)-binding Rossmann-fold domains"/>
    <property type="match status" value="1"/>
</dbReference>
<dbReference type="Proteomes" id="UP000241818">
    <property type="component" value="Unassembled WGS sequence"/>
</dbReference>
<evidence type="ECO:0000313" key="4">
    <source>
        <dbReference type="EMBL" id="PSS12316.1"/>
    </source>
</evidence>
<dbReference type="InParanoid" id="A0A2T3AUH3"/>
<dbReference type="PRINTS" id="PR00081">
    <property type="entry name" value="GDHRDH"/>
</dbReference>
<dbReference type="GO" id="GO:0005737">
    <property type="term" value="C:cytoplasm"/>
    <property type="evidence" value="ECO:0007669"/>
    <property type="project" value="TreeGrafter"/>
</dbReference>
<keyword evidence="5" id="KW-1185">Reference proteome</keyword>
<proteinExistence type="inferred from homology"/>
<evidence type="ECO:0008006" key="6">
    <source>
        <dbReference type="Google" id="ProtNLM"/>
    </source>
</evidence>